<proteinExistence type="predicted"/>
<dbReference type="Proteomes" id="UP000039865">
    <property type="component" value="Unassembled WGS sequence"/>
</dbReference>
<dbReference type="PANTHER" id="PTHR23511">
    <property type="entry name" value="SYNAPTIC VESICLE GLYCOPROTEIN 2"/>
    <property type="match status" value="1"/>
</dbReference>
<dbReference type="GO" id="GO:0016020">
    <property type="term" value="C:membrane"/>
    <property type="evidence" value="ECO:0007669"/>
    <property type="project" value="UniProtKB-SubCell"/>
</dbReference>
<keyword evidence="9" id="KW-1185">Reference proteome</keyword>
<evidence type="ECO:0000313" key="8">
    <source>
        <dbReference type="EMBL" id="CDW78574.1"/>
    </source>
</evidence>
<dbReference type="EMBL" id="CCKQ01007218">
    <property type="protein sequence ID" value="CDW78574.1"/>
    <property type="molecule type" value="Genomic_DNA"/>
</dbReference>
<protein>
    <submittedName>
        <fullName evidence="8">Solute carrier family member 5</fullName>
    </submittedName>
</protein>
<keyword evidence="2" id="KW-0813">Transport</keyword>
<accession>A0A078A8M0</accession>
<keyword evidence="3 7" id="KW-0812">Transmembrane</keyword>
<gene>
    <name evidence="8" type="primary">Contig19185.g20343</name>
    <name evidence="8" type="ORF">STYLEM_7554</name>
</gene>
<dbReference type="Gene3D" id="1.20.1250.20">
    <property type="entry name" value="MFS general substrate transporter like domains"/>
    <property type="match status" value="1"/>
</dbReference>
<evidence type="ECO:0000256" key="2">
    <source>
        <dbReference type="ARBA" id="ARBA00022448"/>
    </source>
</evidence>
<feature type="transmembrane region" description="Helical" evidence="7">
    <location>
        <begin position="274"/>
        <end position="294"/>
    </location>
</feature>
<evidence type="ECO:0000256" key="5">
    <source>
        <dbReference type="ARBA" id="ARBA00023136"/>
    </source>
</evidence>
<dbReference type="InterPro" id="IPR036259">
    <property type="entry name" value="MFS_trans_sf"/>
</dbReference>
<organism evidence="8 9">
    <name type="scientific">Stylonychia lemnae</name>
    <name type="common">Ciliate</name>
    <dbReference type="NCBI Taxonomy" id="5949"/>
    <lineage>
        <taxon>Eukaryota</taxon>
        <taxon>Sar</taxon>
        <taxon>Alveolata</taxon>
        <taxon>Ciliophora</taxon>
        <taxon>Intramacronucleata</taxon>
        <taxon>Spirotrichea</taxon>
        <taxon>Stichotrichia</taxon>
        <taxon>Sporadotrichida</taxon>
        <taxon>Oxytrichidae</taxon>
        <taxon>Stylonychinae</taxon>
        <taxon>Stylonychia</taxon>
    </lineage>
</organism>
<dbReference type="OrthoDB" id="312276at2759"/>
<evidence type="ECO:0000256" key="3">
    <source>
        <dbReference type="ARBA" id="ARBA00022692"/>
    </source>
</evidence>
<feature type="region of interest" description="Disordered" evidence="6">
    <location>
        <begin position="1"/>
        <end position="26"/>
    </location>
</feature>
<evidence type="ECO:0000313" key="9">
    <source>
        <dbReference type="Proteomes" id="UP000039865"/>
    </source>
</evidence>
<dbReference type="InterPro" id="IPR005828">
    <property type="entry name" value="MFS_sugar_transport-like"/>
</dbReference>
<feature type="transmembrane region" description="Helical" evidence="7">
    <location>
        <begin position="247"/>
        <end position="268"/>
    </location>
</feature>
<dbReference type="InParanoid" id="A0A078A8M0"/>
<evidence type="ECO:0000256" key="6">
    <source>
        <dbReference type="SAM" id="MobiDB-lite"/>
    </source>
</evidence>
<dbReference type="Pfam" id="PF00083">
    <property type="entry name" value="Sugar_tr"/>
    <property type="match status" value="1"/>
</dbReference>
<keyword evidence="4 7" id="KW-1133">Transmembrane helix</keyword>
<sequence length="409" mass="47194">MIIQSKKGEGNHYESMKENSKNSKVVQRQYSEPYNDSLSKPSTIKTQIFQEEMNKLIESGKKNQGLTYNEALLAAGGFGRFQWFTSFFMIMLYNSSGYLFYGLAYLELYPVYKCPTDIPKCDHTDKCRDPSIQVDWSNDKSLHNWVEKLDLTCAKPFQVGLIGSMFFAGWTAACIIVPRIGDIYGRKWIVFFSQFQSFVVYLALILSQNLNFSIVMMFFLGLTSVAKVGTSYVYLLELVPQKSVTAISTIVLFADGSTMIWISLYYKFISNEWLYLQIFGITITGLSNVTMLLMPESPKFFYSIKKYDLARKSLRYIARFNKVQDYEDCVFDTEFQEIMLQTSNAKQQEVKDQGVNLNGTDQDQFKALLNHYEKENLDNATAISQNNNEAKDLKKQEEDDKTRNILQIY</sequence>
<evidence type="ECO:0000256" key="4">
    <source>
        <dbReference type="ARBA" id="ARBA00022989"/>
    </source>
</evidence>
<reference evidence="8 9" key="1">
    <citation type="submission" date="2014-06" db="EMBL/GenBank/DDBJ databases">
        <authorList>
            <person name="Swart Estienne"/>
        </authorList>
    </citation>
    <scope>NUCLEOTIDE SEQUENCE [LARGE SCALE GENOMIC DNA]</scope>
    <source>
        <strain evidence="8 9">130c</strain>
    </source>
</reference>
<dbReference type="GO" id="GO:0022857">
    <property type="term" value="F:transmembrane transporter activity"/>
    <property type="evidence" value="ECO:0007669"/>
    <property type="project" value="InterPro"/>
</dbReference>
<feature type="transmembrane region" description="Helical" evidence="7">
    <location>
        <begin position="157"/>
        <end position="176"/>
    </location>
</feature>
<name>A0A078A8M0_STYLE</name>
<evidence type="ECO:0000256" key="7">
    <source>
        <dbReference type="SAM" id="Phobius"/>
    </source>
</evidence>
<dbReference type="SUPFAM" id="SSF103473">
    <property type="entry name" value="MFS general substrate transporter"/>
    <property type="match status" value="1"/>
</dbReference>
<dbReference type="AlphaFoldDB" id="A0A078A8M0"/>
<evidence type="ECO:0000256" key="1">
    <source>
        <dbReference type="ARBA" id="ARBA00004141"/>
    </source>
</evidence>
<feature type="compositionally biased region" description="Basic and acidic residues" evidence="6">
    <location>
        <begin position="1"/>
        <end position="21"/>
    </location>
</feature>
<comment type="subcellular location">
    <subcellularLocation>
        <location evidence="1">Membrane</location>
        <topology evidence="1">Multi-pass membrane protein</topology>
    </subcellularLocation>
</comment>
<keyword evidence="5 7" id="KW-0472">Membrane</keyword>